<keyword evidence="4" id="KW-0503">Monooxygenase</keyword>
<evidence type="ECO:0000256" key="3">
    <source>
        <dbReference type="ARBA" id="ARBA00023002"/>
    </source>
</evidence>
<dbReference type="PANTHER" id="PTHR32332:SF33">
    <property type="entry name" value="NITRONATE MONOOXYGENASE DOMAIN-CONTAINING PROTEIN"/>
    <property type="match status" value="1"/>
</dbReference>
<dbReference type="InterPro" id="IPR013785">
    <property type="entry name" value="Aldolase_TIM"/>
</dbReference>
<dbReference type="EMBL" id="JACNJN010000091">
    <property type="protein sequence ID" value="MBC8335101.1"/>
    <property type="molecule type" value="Genomic_DNA"/>
</dbReference>
<dbReference type="Proteomes" id="UP000614469">
    <property type="component" value="Unassembled WGS sequence"/>
</dbReference>
<evidence type="ECO:0000256" key="2">
    <source>
        <dbReference type="ARBA" id="ARBA00022643"/>
    </source>
</evidence>
<dbReference type="Pfam" id="PF03060">
    <property type="entry name" value="NMO"/>
    <property type="match status" value="1"/>
</dbReference>
<organism evidence="4 5">
    <name type="scientific">Candidatus Desulfolinea nitratireducens</name>
    <dbReference type="NCBI Taxonomy" id="2841698"/>
    <lineage>
        <taxon>Bacteria</taxon>
        <taxon>Bacillati</taxon>
        <taxon>Chloroflexota</taxon>
        <taxon>Anaerolineae</taxon>
        <taxon>Anaerolineales</taxon>
        <taxon>Anaerolineales incertae sedis</taxon>
        <taxon>Candidatus Desulfolinea</taxon>
    </lineage>
</organism>
<dbReference type="CDD" id="cd04730">
    <property type="entry name" value="NPD_like"/>
    <property type="match status" value="1"/>
</dbReference>
<reference evidence="4 5" key="1">
    <citation type="submission" date="2020-08" db="EMBL/GenBank/DDBJ databases">
        <title>Bridging the membrane lipid divide: bacteria of the FCB group superphylum have the potential to synthesize archaeal ether lipids.</title>
        <authorList>
            <person name="Villanueva L."/>
            <person name="Von Meijenfeldt F.A.B."/>
            <person name="Westbye A.B."/>
            <person name="Yadav S."/>
            <person name="Hopmans E.C."/>
            <person name="Dutilh B.E."/>
            <person name="Sinninghe Damste J.S."/>
        </authorList>
    </citation>
    <scope>NUCLEOTIDE SEQUENCE [LARGE SCALE GENOMIC DNA]</scope>
    <source>
        <strain evidence="4">NIOZ-UU36</strain>
    </source>
</reference>
<dbReference type="InterPro" id="IPR004136">
    <property type="entry name" value="NMO"/>
</dbReference>
<sequence length="464" mass="50804">MGVAISDWKLAQTVSAQGQLGVVSGTGIHLIMIARLMEGDIGGHVRRALSQFPFQEPVQRILRKYFVANPKASRSPYKRPPMWTLKPSKALNELTAISNFVEVFLAKEGHQNPVGLNLLEKIQMPTMASLYGAMLAGVDYVIMGAGIPVQIPGILDKLSKHREVSYRIDVKGASSDDDFRLGFDPRKIFSEAVEKTKELTRPYFLPIISSVVLAKTLIRRSTGKVDGFIVEGHIAGGHNAPPRGAMQLDSKGEPIYGEKDTPDLAKIKELGLPFWLAGGYDSPEMLKQAQEAGAAGIQVGTAFAFCNESGMEDSTKHRVIKKVVDEEVIVHTAPRVSPTGYPFKVVQLEGTMSDPEVYSDRVRLCDIGLLREPYKGKDNKIGYRCSAEPEDQYLKKEGKQEDLEGRGCLCNNLCASAGFPQQRSDGFVEQPLVTSGDGLPFNGKFFKAGNRSYSAKCVLDHITG</sequence>
<keyword evidence="2" id="KW-0288">FMN</keyword>
<comment type="caution">
    <text evidence="4">The sequence shown here is derived from an EMBL/GenBank/DDBJ whole genome shotgun (WGS) entry which is preliminary data.</text>
</comment>
<keyword evidence="1" id="KW-0285">Flavoprotein</keyword>
<protein>
    <submittedName>
        <fullName evidence="4">Nitronate monooxygenase</fullName>
    </submittedName>
</protein>
<evidence type="ECO:0000256" key="1">
    <source>
        <dbReference type="ARBA" id="ARBA00022630"/>
    </source>
</evidence>
<accession>A0A8J6NL86</accession>
<gene>
    <name evidence="4" type="ORF">H8E29_07550</name>
</gene>
<evidence type="ECO:0000313" key="4">
    <source>
        <dbReference type="EMBL" id="MBC8335101.1"/>
    </source>
</evidence>
<name>A0A8J6NL86_9CHLR</name>
<keyword evidence="3" id="KW-0560">Oxidoreductase</keyword>
<dbReference type="GO" id="GO:0018580">
    <property type="term" value="F:nitronate monooxygenase activity"/>
    <property type="evidence" value="ECO:0007669"/>
    <property type="project" value="InterPro"/>
</dbReference>
<dbReference type="PANTHER" id="PTHR32332">
    <property type="entry name" value="2-NITROPROPANE DIOXYGENASE"/>
    <property type="match status" value="1"/>
</dbReference>
<dbReference type="SUPFAM" id="SSF51412">
    <property type="entry name" value="Inosine monophosphate dehydrogenase (IMPDH)"/>
    <property type="match status" value="1"/>
</dbReference>
<dbReference type="AlphaFoldDB" id="A0A8J6NL86"/>
<dbReference type="Gene3D" id="3.20.20.70">
    <property type="entry name" value="Aldolase class I"/>
    <property type="match status" value="1"/>
</dbReference>
<proteinExistence type="predicted"/>
<evidence type="ECO:0000313" key="5">
    <source>
        <dbReference type="Proteomes" id="UP000614469"/>
    </source>
</evidence>